<dbReference type="NCBIfam" id="TIGR00022">
    <property type="entry name" value="YhcH/YjgK/YiaL family protein"/>
    <property type="match status" value="1"/>
</dbReference>
<dbReference type="RefSeq" id="WP_209629002.1">
    <property type="nucleotide sequence ID" value="NZ_PRDG01000006.1"/>
</dbReference>
<protein>
    <submittedName>
        <fullName evidence="1">Beta-galactosidase</fullName>
    </submittedName>
</protein>
<dbReference type="EMBL" id="PRDG01000006">
    <property type="protein sequence ID" value="MBP2624219.1"/>
    <property type="molecule type" value="Genomic_DNA"/>
</dbReference>
<evidence type="ECO:0000313" key="2">
    <source>
        <dbReference type="Proteomes" id="UP001519296"/>
    </source>
</evidence>
<comment type="caution">
    <text evidence="1">The sequence shown here is derived from an EMBL/GenBank/DDBJ whole genome shotgun (WGS) entry which is preliminary data.</text>
</comment>
<keyword evidence="2" id="KW-1185">Reference proteome</keyword>
<reference evidence="1 2" key="1">
    <citation type="submission" date="2018-02" db="EMBL/GenBank/DDBJ databases">
        <title>Draft genome sequence of Streptococcus oricebi CCUG 70868T type strain.</title>
        <authorList>
            <person name="Mendez V."/>
            <person name="Salva-Serra F."/>
            <person name="Jaen-Luchoro D."/>
            <person name="Gonzales-Siles L."/>
            <person name="Karlsson R."/>
            <person name="Engstrom-Jakobsson H."/>
            <person name="Busquets A."/>
            <person name="Gomila M."/>
            <person name="Pineiro-Iglesias B."/>
            <person name="Bennasar-Figueras A."/>
            <person name="Seeger M."/>
            <person name="Moore E."/>
        </authorList>
    </citation>
    <scope>NUCLEOTIDE SEQUENCE [LARGE SCALE GENOMIC DNA]</scope>
    <source>
        <strain evidence="1 2">CCUG 70868</strain>
    </source>
</reference>
<dbReference type="PANTHER" id="PTHR34986:SF1">
    <property type="entry name" value="PROTEIN YIAL"/>
    <property type="match status" value="1"/>
</dbReference>
<dbReference type="PANTHER" id="PTHR34986">
    <property type="entry name" value="EVOLVED BETA-GALACTOSIDASE SUBUNIT BETA"/>
    <property type="match status" value="1"/>
</dbReference>
<dbReference type="Proteomes" id="UP001519296">
    <property type="component" value="Unassembled WGS sequence"/>
</dbReference>
<proteinExistence type="predicted"/>
<organism evidence="1 2">
    <name type="scientific">Streptococcus oricebi</name>
    <dbReference type="NCBI Taxonomy" id="1547447"/>
    <lineage>
        <taxon>Bacteria</taxon>
        <taxon>Bacillati</taxon>
        <taxon>Bacillota</taxon>
        <taxon>Bacilli</taxon>
        <taxon>Lactobacillales</taxon>
        <taxon>Streptococcaceae</taxon>
        <taxon>Streptococcus</taxon>
    </lineage>
</organism>
<accession>A0ABS5B5V0</accession>
<dbReference type="InterPro" id="IPR037012">
    <property type="entry name" value="NanQ/TabA/YiaL_sf"/>
</dbReference>
<dbReference type="Pfam" id="PF04074">
    <property type="entry name" value="DUF386"/>
    <property type="match status" value="1"/>
</dbReference>
<sequence>MIFDEIKNLARYRGLQSSFDKVLAYLAEHDLASYELGKYEIDGKQALLFIQDNQLNQESSKQYEFHEKYADLHFLLAGSEKLNYGQLVEEVVQAYDTETDIGFVTCKEACPLLLREGNFVLFLPGEAHQPSLYGGGKQRVKKCLVKISWSD</sequence>
<evidence type="ECO:0000313" key="1">
    <source>
        <dbReference type="EMBL" id="MBP2624219.1"/>
    </source>
</evidence>
<dbReference type="InterPro" id="IPR004375">
    <property type="entry name" value="NanQ/TabA/YiaL"/>
</dbReference>
<dbReference type="SUPFAM" id="SSF51197">
    <property type="entry name" value="Clavaminate synthase-like"/>
    <property type="match status" value="1"/>
</dbReference>
<name>A0ABS5B5V0_9STRE</name>
<gene>
    <name evidence="1" type="ORF">C4K46_09750</name>
</gene>
<dbReference type="Gene3D" id="2.60.120.370">
    <property type="entry name" value="YhcH/YjgK/YiaL"/>
    <property type="match status" value="1"/>
</dbReference>